<sequence length="145" mass="16229">MLKKPLHIYGLSLLLALALIFVMAGAAMAAEEGSKSSLEMTMDKDLHSAQEDAEAYKTDIDKRLLWLEARMDAIVQDMDKLSDEGQQQLIEALAVVARERQQLREDLAKLDAKDPMPEVVDAINMQLVKLQKAYEEAKKAVTKTK</sequence>
<protein>
    <recommendedName>
        <fullName evidence="5">Heavy-metal resistance</fullName>
    </recommendedName>
</protein>
<accession>A0A6P1ZE04</accession>
<keyword evidence="1" id="KW-0175">Coiled coil</keyword>
<dbReference type="RefSeq" id="WP_144306598.1">
    <property type="nucleotide sequence ID" value="NZ_QMIF01000013.1"/>
</dbReference>
<gene>
    <name evidence="3" type="ORF">DQK91_17065</name>
</gene>
<dbReference type="AlphaFoldDB" id="A0A6P1ZE04"/>
<feature type="chain" id="PRO_5027109377" description="Heavy-metal resistance" evidence="2">
    <location>
        <begin position="30"/>
        <end position="145"/>
    </location>
</feature>
<organism evidence="3 4">
    <name type="scientific">Oceanidesulfovibrio marinus</name>
    <dbReference type="NCBI Taxonomy" id="370038"/>
    <lineage>
        <taxon>Bacteria</taxon>
        <taxon>Pseudomonadati</taxon>
        <taxon>Thermodesulfobacteriota</taxon>
        <taxon>Desulfovibrionia</taxon>
        <taxon>Desulfovibrionales</taxon>
        <taxon>Desulfovibrionaceae</taxon>
        <taxon>Oceanidesulfovibrio</taxon>
    </lineage>
</organism>
<name>A0A6P1ZE04_9BACT</name>
<evidence type="ECO:0000256" key="1">
    <source>
        <dbReference type="SAM" id="Coils"/>
    </source>
</evidence>
<dbReference type="EMBL" id="QMIF01000013">
    <property type="protein sequence ID" value="TVM31914.1"/>
    <property type="molecule type" value="Genomic_DNA"/>
</dbReference>
<comment type="caution">
    <text evidence="3">The sequence shown here is derived from an EMBL/GenBank/DDBJ whole genome shotgun (WGS) entry which is preliminary data.</text>
</comment>
<evidence type="ECO:0000256" key="2">
    <source>
        <dbReference type="SAM" id="SignalP"/>
    </source>
</evidence>
<dbReference type="Proteomes" id="UP000434052">
    <property type="component" value="Unassembled WGS sequence"/>
</dbReference>
<feature type="signal peptide" evidence="2">
    <location>
        <begin position="1"/>
        <end position="29"/>
    </location>
</feature>
<evidence type="ECO:0000313" key="3">
    <source>
        <dbReference type="EMBL" id="TVM31914.1"/>
    </source>
</evidence>
<feature type="coiled-coil region" evidence="1">
    <location>
        <begin position="86"/>
        <end position="140"/>
    </location>
</feature>
<evidence type="ECO:0008006" key="5">
    <source>
        <dbReference type="Google" id="ProtNLM"/>
    </source>
</evidence>
<evidence type="ECO:0000313" key="4">
    <source>
        <dbReference type="Proteomes" id="UP000434052"/>
    </source>
</evidence>
<keyword evidence="2" id="KW-0732">Signal</keyword>
<proteinExistence type="predicted"/>
<reference evidence="3 4" key="1">
    <citation type="submission" date="2018-06" db="EMBL/GenBank/DDBJ databases">
        <title>Complete genome of Desulfovibrio marinus P48SEP.</title>
        <authorList>
            <person name="Crispim J.S."/>
            <person name="Vidigal P.M.P."/>
            <person name="Silva L.C.F."/>
            <person name="Araujo L.C."/>
            <person name="Laguardia C.N."/>
            <person name="Dias R.S."/>
            <person name="Sousa M.P."/>
            <person name="Paula S.O."/>
            <person name="Silva C."/>
        </authorList>
    </citation>
    <scope>NUCLEOTIDE SEQUENCE [LARGE SCALE GENOMIC DNA]</scope>
    <source>
        <strain evidence="3 4">P48SEP</strain>
    </source>
</reference>